<organism evidence="3 4">
    <name type="scientific">Roseateles asaccharophilus</name>
    <dbReference type="NCBI Taxonomy" id="582607"/>
    <lineage>
        <taxon>Bacteria</taxon>
        <taxon>Pseudomonadati</taxon>
        <taxon>Pseudomonadota</taxon>
        <taxon>Betaproteobacteria</taxon>
        <taxon>Burkholderiales</taxon>
        <taxon>Sphaerotilaceae</taxon>
        <taxon>Roseateles</taxon>
    </lineage>
</organism>
<name>A0ABU2AD02_9BURK</name>
<dbReference type="RefSeq" id="WP_310331553.1">
    <property type="nucleotide sequence ID" value="NZ_JAVDXV010000008.1"/>
</dbReference>
<evidence type="ECO:0000259" key="2">
    <source>
        <dbReference type="Pfam" id="PF12697"/>
    </source>
</evidence>
<feature type="domain" description="AB hydrolase-1" evidence="2">
    <location>
        <begin position="39"/>
        <end position="219"/>
    </location>
</feature>
<dbReference type="SUPFAM" id="SSF53474">
    <property type="entry name" value="alpha/beta-Hydrolases"/>
    <property type="match status" value="1"/>
</dbReference>
<sequence>MKDERVRRSDVTVSRRSNRAPVADQVQVPHGWRAPRRAVVLIHGYRTTQDRAGGNYDAFQALLRDTLPDVAAPIDLVALTWPGDGPVPGLDRLYFAKAHEHATQAVGPIARFLRGVDKREARVDGPEAWQEVVIVAHSLGCFLATEVAKALLESPQPRPQLKLVLMAAAMPVHGDYETLKQHKAQCEVYVMHSLNDEALGMVFNAGWRMVERRWIRGVEAVGLKGNPEEGLWAGSQVMEGHRHGHYWPNAASVRRVCVFLGWITEEQLRTRDAADAMLLERAPLLERATAERVLYDSYGVSFHGFF</sequence>
<feature type="region of interest" description="Disordered" evidence="1">
    <location>
        <begin position="1"/>
        <end position="24"/>
    </location>
</feature>
<gene>
    <name evidence="3" type="ORF">J2X21_004029</name>
</gene>
<dbReference type="Pfam" id="PF12697">
    <property type="entry name" value="Abhydrolase_6"/>
    <property type="match status" value="1"/>
</dbReference>
<accession>A0ABU2AD02</accession>
<dbReference type="Proteomes" id="UP001180825">
    <property type="component" value="Unassembled WGS sequence"/>
</dbReference>
<feature type="compositionally biased region" description="Basic and acidic residues" evidence="1">
    <location>
        <begin position="1"/>
        <end position="10"/>
    </location>
</feature>
<comment type="caution">
    <text evidence="3">The sequence shown here is derived from an EMBL/GenBank/DDBJ whole genome shotgun (WGS) entry which is preliminary data.</text>
</comment>
<evidence type="ECO:0000313" key="4">
    <source>
        <dbReference type="Proteomes" id="UP001180825"/>
    </source>
</evidence>
<dbReference type="Gene3D" id="3.40.50.1820">
    <property type="entry name" value="alpha/beta hydrolase"/>
    <property type="match status" value="1"/>
</dbReference>
<dbReference type="InterPro" id="IPR000073">
    <property type="entry name" value="AB_hydrolase_1"/>
</dbReference>
<evidence type="ECO:0000313" key="3">
    <source>
        <dbReference type="EMBL" id="MDR7334865.1"/>
    </source>
</evidence>
<proteinExistence type="predicted"/>
<dbReference type="EMBL" id="JAVDXV010000008">
    <property type="protein sequence ID" value="MDR7334865.1"/>
    <property type="molecule type" value="Genomic_DNA"/>
</dbReference>
<dbReference type="InterPro" id="IPR029058">
    <property type="entry name" value="AB_hydrolase_fold"/>
</dbReference>
<protein>
    <submittedName>
        <fullName evidence="3">Pimeloyl-ACP methyl ester carboxylesterase</fullName>
    </submittedName>
</protein>
<reference evidence="3 4" key="1">
    <citation type="submission" date="2023-07" db="EMBL/GenBank/DDBJ databases">
        <title>Sorghum-associated microbial communities from plants grown in Nebraska, USA.</title>
        <authorList>
            <person name="Schachtman D."/>
        </authorList>
    </citation>
    <scope>NUCLEOTIDE SEQUENCE [LARGE SCALE GENOMIC DNA]</scope>
    <source>
        <strain evidence="3 4">BE316</strain>
    </source>
</reference>
<evidence type="ECO:0000256" key="1">
    <source>
        <dbReference type="SAM" id="MobiDB-lite"/>
    </source>
</evidence>
<keyword evidence="4" id="KW-1185">Reference proteome</keyword>